<feature type="domain" description="Thiamine pyrophosphate enzyme TPP-binding" evidence="2">
    <location>
        <begin position="62"/>
        <end position="209"/>
    </location>
</feature>
<proteinExistence type="predicted"/>
<dbReference type="InterPro" id="IPR029061">
    <property type="entry name" value="THDP-binding"/>
</dbReference>
<dbReference type="AlphaFoldDB" id="A0A2M7ANS8"/>
<sequence>MGNKFQNFPKSWKTKSKPHLFCPGCGHPIVLKMLGQAIDEMEIAKKTVFLIDIGCSLLAWDFFNLDTSQTHHGRTIPVAVGFKMARPDSLVIAYVGDGGGYAIGLQHTLSVALRNNPITTILVNNTNYGMTGGQMAPTTLLEEKTSTTPLGRQIDIHGQTIKGPEILAGVVADSAYVARGSVRQPLVLKNYLKRALQTQLEKQTFSFVEALSFCPTNWKTAAKETLEQIEKLEEQFVCKEF</sequence>
<dbReference type="Proteomes" id="UP000229916">
    <property type="component" value="Unassembled WGS sequence"/>
</dbReference>
<dbReference type="Pfam" id="PF02775">
    <property type="entry name" value="TPP_enzyme_C"/>
    <property type="match status" value="1"/>
</dbReference>
<dbReference type="PANTHER" id="PTHR48084:SF3">
    <property type="entry name" value="SUBUNIT OF PYRUVATE:FLAVODOXIN OXIDOREDUCTASE"/>
    <property type="match status" value="1"/>
</dbReference>
<name>A0A2M7ANS8_UNCKA</name>
<dbReference type="EMBL" id="PEWD01000035">
    <property type="protein sequence ID" value="PIU69043.1"/>
    <property type="molecule type" value="Genomic_DNA"/>
</dbReference>
<dbReference type="GO" id="GO:0016625">
    <property type="term" value="F:oxidoreductase activity, acting on the aldehyde or oxo group of donors, iron-sulfur protein as acceptor"/>
    <property type="evidence" value="ECO:0007669"/>
    <property type="project" value="UniProtKB-ARBA"/>
</dbReference>
<evidence type="ECO:0000259" key="2">
    <source>
        <dbReference type="Pfam" id="PF02775"/>
    </source>
</evidence>
<dbReference type="GO" id="GO:0045333">
    <property type="term" value="P:cellular respiration"/>
    <property type="evidence" value="ECO:0007669"/>
    <property type="project" value="UniProtKB-ARBA"/>
</dbReference>
<evidence type="ECO:0000313" key="3">
    <source>
        <dbReference type="EMBL" id="PIU69043.1"/>
    </source>
</evidence>
<keyword evidence="1" id="KW-0560">Oxidoreductase</keyword>
<dbReference type="Gene3D" id="3.40.50.970">
    <property type="match status" value="1"/>
</dbReference>
<evidence type="ECO:0000313" key="4">
    <source>
        <dbReference type="Proteomes" id="UP000229916"/>
    </source>
</evidence>
<dbReference type="GO" id="GO:0030976">
    <property type="term" value="F:thiamine pyrophosphate binding"/>
    <property type="evidence" value="ECO:0007669"/>
    <property type="project" value="InterPro"/>
</dbReference>
<comment type="caution">
    <text evidence="3">The sequence shown here is derived from an EMBL/GenBank/DDBJ whole genome shotgun (WGS) entry which is preliminary data.</text>
</comment>
<organism evidence="3 4">
    <name type="scientific">candidate division WWE3 bacterium CG06_land_8_20_14_3_00_42_16</name>
    <dbReference type="NCBI Taxonomy" id="1975083"/>
    <lineage>
        <taxon>Bacteria</taxon>
        <taxon>Katanobacteria</taxon>
    </lineage>
</organism>
<dbReference type="InterPro" id="IPR011766">
    <property type="entry name" value="TPP_enzyme_TPP-bd"/>
</dbReference>
<accession>A0A2M7ANS8</accession>
<gene>
    <name evidence="3" type="ORF">COS81_01695</name>
</gene>
<reference evidence="4" key="1">
    <citation type="submission" date="2017-09" db="EMBL/GenBank/DDBJ databases">
        <title>Depth-based differentiation of microbial function through sediment-hosted aquifers and enrichment of novel symbionts in the deep terrestrial subsurface.</title>
        <authorList>
            <person name="Probst A.J."/>
            <person name="Ladd B."/>
            <person name="Jarett J.K."/>
            <person name="Geller-Mcgrath D.E."/>
            <person name="Sieber C.M.K."/>
            <person name="Emerson J.B."/>
            <person name="Anantharaman K."/>
            <person name="Thomas B.C."/>
            <person name="Malmstrom R."/>
            <person name="Stieglmeier M."/>
            <person name="Klingl A."/>
            <person name="Woyke T."/>
            <person name="Ryan C.M."/>
            <person name="Banfield J.F."/>
        </authorList>
    </citation>
    <scope>NUCLEOTIDE SEQUENCE [LARGE SCALE GENOMIC DNA]</scope>
</reference>
<protein>
    <submittedName>
        <fullName evidence="3">2-oxoglutarate synthase</fullName>
    </submittedName>
</protein>
<dbReference type="PANTHER" id="PTHR48084">
    <property type="entry name" value="2-OXOGLUTARATE OXIDOREDUCTASE SUBUNIT KORB-RELATED"/>
    <property type="match status" value="1"/>
</dbReference>
<dbReference type="InterPro" id="IPR051457">
    <property type="entry name" value="2-oxoacid:Fd_oxidoreductase"/>
</dbReference>
<dbReference type="SUPFAM" id="SSF52518">
    <property type="entry name" value="Thiamin diphosphate-binding fold (THDP-binding)"/>
    <property type="match status" value="1"/>
</dbReference>
<evidence type="ECO:0000256" key="1">
    <source>
        <dbReference type="ARBA" id="ARBA00023002"/>
    </source>
</evidence>